<organism evidence="2 3">
    <name type="scientific">Marasmius oreades</name>
    <name type="common">fairy-ring Marasmius</name>
    <dbReference type="NCBI Taxonomy" id="181124"/>
    <lineage>
        <taxon>Eukaryota</taxon>
        <taxon>Fungi</taxon>
        <taxon>Dikarya</taxon>
        <taxon>Basidiomycota</taxon>
        <taxon>Agaricomycotina</taxon>
        <taxon>Agaricomycetes</taxon>
        <taxon>Agaricomycetidae</taxon>
        <taxon>Agaricales</taxon>
        <taxon>Marasmiineae</taxon>
        <taxon>Marasmiaceae</taxon>
        <taxon>Marasmius</taxon>
    </lineage>
</organism>
<dbReference type="AlphaFoldDB" id="A0A9P7S038"/>
<gene>
    <name evidence="2" type="ORF">E1B28_009189</name>
</gene>
<feature type="transmembrane region" description="Helical" evidence="1">
    <location>
        <begin position="200"/>
        <end position="226"/>
    </location>
</feature>
<dbReference type="KEGG" id="more:E1B28_009189"/>
<dbReference type="RefSeq" id="XP_043009347.1">
    <property type="nucleotide sequence ID" value="XM_043154059.1"/>
</dbReference>
<name>A0A9P7S038_9AGAR</name>
<sequence>MPDWVSPKEIRHDSVAFVYLIHSLVGIYVWEHLLSLDFDFAFITGRKRFRWPMIFYFANRYLLLCALIGLLVAFDSTSKINCQPLYVFNQLAGTASTIAGVNLCLRTIAVYGHSKPITVFLVILILGHWSLILMNVQIKAVWIDEQNSCVITTVNNNVLVATYIYSTCFNLVVFLLNAYKLYSRGGKQVLVVKSRLEKLIFSDGLAYFFVAFLANLTATVFLLLSLNPVMEIIFDVPAVVISTICATRAIRRLSDFKFDGDQAWYGSDPSSDIQFRRTHGERTALDGSSSITTVMNPGPGGVYVHVDVFTRAEDGQLRRRDDKEEEESPI</sequence>
<feature type="transmembrane region" description="Helical" evidence="1">
    <location>
        <begin position="117"/>
        <end position="138"/>
    </location>
</feature>
<accession>A0A9P7S038</accession>
<dbReference type="OrthoDB" id="3197626at2759"/>
<keyword evidence="1" id="KW-0472">Membrane</keyword>
<feature type="transmembrane region" description="Helical" evidence="1">
    <location>
        <begin position="158"/>
        <end position="179"/>
    </location>
</feature>
<feature type="transmembrane region" description="Helical" evidence="1">
    <location>
        <begin position="16"/>
        <end position="34"/>
    </location>
</feature>
<feature type="transmembrane region" description="Helical" evidence="1">
    <location>
        <begin position="54"/>
        <end position="74"/>
    </location>
</feature>
<evidence type="ECO:0000256" key="1">
    <source>
        <dbReference type="SAM" id="Phobius"/>
    </source>
</evidence>
<reference evidence="2" key="1">
    <citation type="journal article" date="2021" name="Genome Biol. Evol.">
        <title>The assembled and annotated genome of the fairy-ring fungus Marasmius oreades.</title>
        <authorList>
            <person name="Hiltunen M."/>
            <person name="Ament-Velasquez S.L."/>
            <person name="Johannesson H."/>
        </authorList>
    </citation>
    <scope>NUCLEOTIDE SEQUENCE</scope>
    <source>
        <strain evidence="2">03SP1</strain>
    </source>
</reference>
<dbReference type="Proteomes" id="UP001049176">
    <property type="component" value="Chromosome 5"/>
</dbReference>
<comment type="caution">
    <text evidence="2">The sequence shown here is derived from an EMBL/GenBank/DDBJ whole genome shotgun (WGS) entry which is preliminary data.</text>
</comment>
<dbReference type="EMBL" id="CM032185">
    <property type="protein sequence ID" value="KAG7092877.1"/>
    <property type="molecule type" value="Genomic_DNA"/>
</dbReference>
<dbReference type="GeneID" id="66078265"/>
<evidence type="ECO:0000313" key="2">
    <source>
        <dbReference type="EMBL" id="KAG7092877.1"/>
    </source>
</evidence>
<keyword evidence="3" id="KW-1185">Reference proteome</keyword>
<proteinExistence type="predicted"/>
<keyword evidence="1" id="KW-1133">Transmembrane helix</keyword>
<keyword evidence="1" id="KW-0812">Transmembrane</keyword>
<feature type="transmembrane region" description="Helical" evidence="1">
    <location>
        <begin position="86"/>
        <end position="105"/>
    </location>
</feature>
<protein>
    <submittedName>
        <fullName evidence="2">Uncharacterized protein</fullName>
    </submittedName>
</protein>
<evidence type="ECO:0000313" key="3">
    <source>
        <dbReference type="Proteomes" id="UP001049176"/>
    </source>
</evidence>